<feature type="domain" description="Heat-inducible transcription repressor HrcA C-terminal" evidence="7">
    <location>
        <begin position="105"/>
        <end position="324"/>
    </location>
</feature>
<dbReference type="NCBIfam" id="TIGR00331">
    <property type="entry name" value="hrcA"/>
    <property type="match status" value="1"/>
</dbReference>
<gene>
    <name evidence="6" type="primary">hrcA</name>
    <name evidence="9" type="ORF">Y919_00975</name>
</gene>
<comment type="similarity">
    <text evidence="6">Belongs to the HrcA family.</text>
</comment>
<keyword evidence="1 6" id="KW-0678">Repressor</keyword>
<dbReference type="InterPro" id="IPR036388">
    <property type="entry name" value="WH-like_DNA-bd_sf"/>
</dbReference>
<dbReference type="InterPro" id="IPR002571">
    <property type="entry name" value="HrcA"/>
</dbReference>
<evidence type="ECO:0000256" key="1">
    <source>
        <dbReference type="ARBA" id="ARBA00022491"/>
    </source>
</evidence>
<dbReference type="Proteomes" id="UP000029622">
    <property type="component" value="Unassembled WGS sequence"/>
</dbReference>
<dbReference type="EMBL" id="AZTB01000002">
    <property type="protein sequence ID" value="KGG81354.1"/>
    <property type="molecule type" value="Genomic_DNA"/>
</dbReference>
<dbReference type="PIRSF" id="PIRSF005485">
    <property type="entry name" value="HrcA"/>
    <property type="match status" value="1"/>
</dbReference>
<dbReference type="SUPFAM" id="SSF55781">
    <property type="entry name" value="GAF domain-like"/>
    <property type="match status" value="1"/>
</dbReference>
<reference evidence="9 10" key="1">
    <citation type="submission" date="2013-12" db="EMBL/GenBank/DDBJ databases">
        <title>Draft genome sequence of Caloranaerobacter sp. H53214.</title>
        <authorList>
            <person name="Jiang L.J."/>
            <person name="Shao Z.Z."/>
            <person name="Long M.N."/>
        </authorList>
    </citation>
    <scope>NUCLEOTIDE SEQUENCE [LARGE SCALE GENOMIC DNA]</scope>
    <source>
        <strain evidence="9 10">H53214</strain>
    </source>
</reference>
<evidence type="ECO:0000313" key="10">
    <source>
        <dbReference type="Proteomes" id="UP000029622"/>
    </source>
</evidence>
<dbReference type="InterPro" id="IPR021153">
    <property type="entry name" value="HrcA_C"/>
</dbReference>
<dbReference type="HAMAP" id="MF_00081">
    <property type="entry name" value="HrcA"/>
    <property type="match status" value="1"/>
</dbReference>
<dbReference type="Pfam" id="PF03444">
    <property type="entry name" value="WHD_HrcA"/>
    <property type="match status" value="1"/>
</dbReference>
<name>A0A096CXM9_9FIRM</name>
<dbReference type="AlphaFoldDB" id="A0A096CXM9"/>
<dbReference type="GO" id="GO:0045892">
    <property type="term" value="P:negative regulation of DNA-templated transcription"/>
    <property type="evidence" value="ECO:0007669"/>
    <property type="project" value="UniProtKB-UniRule"/>
</dbReference>
<dbReference type="InterPro" id="IPR036390">
    <property type="entry name" value="WH_DNA-bd_sf"/>
</dbReference>
<dbReference type="PANTHER" id="PTHR34824:SF1">
    <property type="entry name" value="HEAT-INDUCIBLE TRANSCRIPTION REPRESSOR HRCA"/>
    <property type="match status" value="1"/>
</dbReference>
<evidence type="ECO:0000259" key="8">
    <source>
        <dbReference type="Pfam" id="PF03444"/>
    </source>
</evidence>
<dbReference type="GO" id="GO:0003677">
    <property type="term" value="F:DNA binding"/>
    <property type="evidence" value="ECO:0007669"/>
    <property type="project" value="InterPro"/>
</dbReference>
<proteinExistence type="inferred from homology"/>
<dbReference type="PANTHER" id="PTHR34824">
    <property type="entry name" value="HEAT-INDUCIBLE TRANSCRIPTION REPRESSOR HRCA"/>
    <property type="match status" value="1"/>
</dbReference>
<dbReference type="InterPro" id="IPR005104">
    <property type="entry name" value="WHTH_HrcA_DNA-bd"/>
</dbReference>
<evidence type="ECO:0000256" key="3">
    <source>
        <dbReference type="ARBA" id="ARBA00023016"/>
    </source>
</evidence>
<dbReference type="Gene3D" id="1.10.10.10">
    <property type="entry name" value="Winged helix-like DNA-binding domain superfamily/Winged helix DNA-binding domain"/>
    <property type="match status" value="1"/>
</dbReference>
<organism evidence="9 10">
    <name type="scientific">Caloranaerobacter azorensis H53214</name>
    <dbReference type="NCBI Taxonomy" id="1156417"/>
    <lineage>
        <taxon>Bacteria</taxon>
        <taxon>Bacillati</taxon>
        <taxon>Bacillota</taxon>
        <taxon>Tissierellia</taxon>
        <taxon>Tissierellales</taxon>
        <taxon>Thermohalobacteraceae</taxon>
        <taxon>Caloranaerobacter</taxon>
    </lineage>
</organism>
<evidence type="ECO:0000256" key="5">
    <source>
        <dbReference type="ARBA" id="ARBA00055319"/>
    </source>
</evidence>
<evidence type="ECO:0000256" key="2">
    <source>
        <dbReference type="ARBA" id="ARBA00023015"/>
    </source>
</evidence>
<evidence type="ECO:0000256" key="4">
    <source>
        <dbReference type="ARBA" id="ARBA00023163"/>
    </source>
</evidence>
<dbReference type="Pfam" id="PF01628">
    <property type="entry name" value="HrcA"/>
    <property type="match status" value="1"/>
</dbReference>
<comment type="function">
    <text evidence="5 6">Negative regulator of class I heat shock genes (grpE-dnaK-dnaJ and groELS operons). Prevents heat-shock induction of these operons.</text>
</comment>
<evidence type="ECO:0000256" key="6">
    <source>
        <dbReference type="HAMAP-Rule" id="MF_00081"/>
    </source>
</evidence>
<accession>A0A096CXM9</accession>
<keyword evidence="2 6" id="KW-0805">Transcription regulation</keyword>
<dbReference type="Gene3D" id="3.30.450.40">
    <property type="match status" value="1"/>
</dbReference>
<dbReference type="InterPro" id="IPR029016">
    <property type="entry name" value="GAF-like_dom_sf"/>
</dbReference>
<dbReference type="STRING" id="1156417.Y919_00975"/>
<sequence length="343" mass="39030">MMLNDRKLKILQAVIHSYITSAEPVGSRTIAKKYNLGVSSATIRNEMSDLEELGYLLQPHTSAGRIPSDKAYRLYVDNLMQIRKITEEERRKIKLSLLKEIREIEQVIQNAAKILSELTNYTSLAIAPQIKRSKLKRIQLIPIDEYKVLVVMVTDTGIVKNTVFRIENGVREEQLEKITNYLNSRLKGCSIEDISKNIDTEFVKDMYDLRDTIKDILPLINQSIDGMYEVDLFADGVTNIFNFPEYNDIARAKSFISFIENKESVVDMLLKSGFHDIEITIGSENCYEEVSNCSLITATYSLNGKTIGKIGVIGPTRMDYSKVVSVVKSIAFDLNEILNYFIL</sequence>
<evidence type="ECO:0000259" key="7">
    <source>
        <dbReference type="Pfam" id="PF01628"/>
    </source>
</evidence>
<protein>
    <recommendedName>
        <fullName evidence="6">Heat-inducible transcription repressor HrcA</fullName>
    </recommendedName>
</protein>
<feature type="domain" description="Winged helix-turn-helix transcription repressor HrcA DNA-binding" evidence="8">
    <location>
        <begin position="3"/>
        <end position="73"/>
    </location>
</feature>
<dbReference type="FunFam" id="1.10.10.10:FF:000049">
    <property type="entry name" value="Heat-inducible transcription repressor HrcA"/>
    <property type="match status" value="1"/>
</dbReference>
<dbReference type="SUPFAM" id="SSF46785">
    <property type="entry name" value="Winged helix' DNA-binding domain"/>
    <property type="match status" value="1"/>
</dbReference>
<comment type="caution">
    <text evidence="9">The sequence shown here is derived from an EMBL/GenBank/DDBJ whole genome shotgun (WGS) entry which is preliminary data.</text>
</comment>
<keyword evidence="3 6" id="KW-0346">Stress response</keyword>
<dbReference type="InterPro" id="IPR023120">
    <property type="entry name" value="WHTH_transcript_rep_HrcA_IDD"/>
</dbReference>
<dbReference type="Gene3D" id="3.30.390.60">
    <property type="entry name" value="Heat-inducible transcription repressor hrca homolog, domain 3"/>
    <property type="match status" value="1"/>
</dbReference>
<keyword evidence="4 6" id="KW-0804">Transcription</keyword>
<evidence type="ECO:0000313" key="9">
    <source>
        <dbReference type="EMBL" id="KGG81354.1"/>
    </source>
</evidence>